<dbReference type="Pfam" id="PF06769">
    <property type="entry name" value="YoeB_toxin"/>
    <property type="match status" value="1"/>
</dbReference>
<dbReference type="InterPro" id="IPR035093">
    <property type="entry name" value="RelE/ParE_toxin_dom_sf"/>
</dbReference>
<evidence type="ECO:0000256" key="1">
    <source>
        <dbReference type="ARBA" id="ARBA00008172"/>
    </source>
</evidence>
<sequence length="83" mass="9861">MRIVFSQAAWDDYLHWRQMDRKMLQRIEGLIKECLRTSFAGRGKPEPLRGELSGCWSRPIDLERRLVCRVEADALQIAQCRYH</sequence>
<accession>A0AAU7JDT8</accession>
<evidence type="ECO:0000256" key="2">
    <source>
        <dbReference type="ARBA" id="ARBA00022649"/>
    </source>
</evidence>
<dbReference type="SUPFAM" id="SSF143011">
    <property type="entry name" value="RelE-like"/>
    <property type="match status" value="1"/>
</dbReference>
<dbReference type="AlphaFoldDB" id="A0AAU7JDT8"/>
<evidence type="ECO:0000256" key="6">
    <source>
        <dbReference type="ARBA" id="ARBA00030388"/>
    </source>
</evidence>
<gene>
    <name evidence="7" type="ORF">ABEG18_23130</name>
</gene>
<protein>
    <recommendedName>
        <fullName evidence="6">Putative mRNA interferase YoeB</fullName>
    </recommendedName>
</protein>
<keyword evidence="4" id="KW-0255">Endonuclease</keyword>
<dbReference type="GO" id="GO:0016787">
    <property type="term" value="F:hydrolase activity"/>
    <property type="evidence" value="ECO:0007669"/>
    <property type="project" value="UniProtKB-KW"/>
</dbReference>
<evidence type="ECO:0000256" key="5">
    <source>
        <dbReference type="ARBA" id="ARBA00022801"/>
    </source>
</evidence>
<evidence type="ECO:0000256" key="4">
    <source>
        <dbReference type="ARBA" id="ARBA00022759"/>
    </source>
</evidence>
<comment type="similarity">
    <text evidence="1">Belongs to the YoeB family.</text>
</comment>
<keyword evidence="5" id="KW-0378">Hydrolase</keyword>
<dbReference type="RefSeq" id="WP_406855397.1">
    <property type="nucleotide sequence ID" value="NZ_CP157484.1"/>
</dbReference>
<dbReference type="GO" id="GO:0006401">
    <property type="term" value="P:RNA catabolic process"/>
    <property type="evidence" value="ECO:0007669"/>
    <property type="project" value="InterPro"/>
</dbReference>
<name>A0AAU7JDT8_9HYPH</name>
<organism evidence="7">
    <name type="scientific">Alsobacter sp. KACC 23698</name>
    <dbReference type="NCBI Taxonomy" id="3149229"/>
    <lineage>
        <taxon>Bacteria</taxon>
        <taxon>Pseudomonadati</taxon>
        <taxon>Pseudomonadota</taxon>
        <taxon>Alphaproteobacteria</taxon>
        <taxon>Hyphomicrobiales</taxon>
        <taxon>Alsobacteraceae</taxon>
        <taxon>Alsobacter</taxon>
    </lineage>
</organism>
<reference evidence="7" key="1">
    <citation type="submission" date="2024-05" db="EMBL/GenBank/DDBJ databases">
        <authorList>
            <person name="Kim S."/>
            <person name="Heo J."/>
            <person name="Choi H."/>
            <person name="Choi Y."/>
            <person name="Kwon S.-W."/>
            <person name="Kim Y."/>
        </authorList>
    </citation>
    <scope>NUCLEOTIDE SEQUENCE</scope>
    <source>
        <strain evidence="7">KACC 23698</strain>
    </source>
</reference>
<dbReference type="NCBIfam" id="TIGR02116">
    <property type="entry name" value="toxin_Txe_YoeB"/>
    <property type="match status" value="1"/>
</dbReference>
<proteinExistence type="inferred from homology"/>
<evidence type="ECO:0000313" key="7">
    <source>
        <dbReference type="EMBL" id="XBO38557.1"/>
    </source>
</evidence>
<dbReference type="PANTHER" id="PTHR38039">
    <property type="entry name" value="TOXIN YOEB"/>
    <property type="match status" value="1"/>
</dbReference>
<evidence type="ECO:0000256" key="3">
    <source>
        <dbReference type="ARBA" id="ARBA00022722"/>
    </source>
</evidence>
<dbReference type="InterPro" id="IPR009614">
    <property type="entry name" value="YoeB_toxin"/>
</dbReference>
<keyword evidence="3" id="KW-0540">Nuclease</keyword>
<dbReference type="EMBL" id="CP157484">
    <property type="protein sequence ID" value="XBO38557.1"/>
    <property type="molecule type" value="Genomic_DNA"/>
</dbReference>
<dbReference type="Gene3D" id="3.30.2310.20">
    <property type="entry name" value="RelE-like"/>
    <property type="match status" value="1"/>
</dbReference>
<keyword evidence="2" id="KW-1277">Toxin-antitoxin system</keyword>
<dbReference type="GO" id="GO:0004519">
    <property type="term" value="F:endonuclease activity"/>
    <property type="evidence" value="ECO:0007669"/>
    <property type="project" value="UniProtKB-KW"/>
</dbReference>
<dbReference type="PANTHER" id="PTHR38039:SF1">
    <property type="entry name" value="TOXIN YOEB"/>
    <property type="match status" value="1"/>
</dbReference>